<gene>
    <name evidence="7" type="ORF">SAMN05444280_11187</name>
</gene>
<dbReference type="AlphaFoldDB" id="A0A1M6GR27"/>
<dbReference type="InterPro" id="IPR002797">
    <property type="entry name" value="Polysacc_synth"/>
</dbReference>
<dbReference type="STRING" id="1168035.SAMN05444280_11187"/>
<accession>A0A1M6GR27</accession>
<organism evidence="7 8">
    <name type="scientific">Tangfeifania diversioriginum</name>
    <dbReference type="NCBI Taxonomy" id="1168035"/>
    <lineage>
        <taxon>Bacteria</taxon>
        <taxon>Pseudomonadati</taxon>
        <taxon>Bacteroidota</taxon>
        <taxon>Bacteroidia</taxon>
        <taxon>Marinilabiliales</taxon>
        <taxon>Prolixibacteraceae</taxon>
        <taxon>Tangfeifania</taxon>
    </lineage>
</organism>
<name>A0A1M6GR27_9BACT</name>
<evidence type="ECO:0000256" key="6">
    <source>
        <dbReference type="SAM" id="Phobius"/>
    </source>
</evidence>
<evidence type="ECO:0000313" key="8">
    <source>
        <dbReference type="Proteomes" id="UP000184050"/>
    </source>
</evidence>
<evidence type="ECO:0000256" key="5">
    <source>
        <dbReference type="ARBA" id="ARBA00023136"/>
    </source>
</evidence>
<feature type="transmembrane region" description="Helical" evidence="6">
    <location>
        <begin position="200"/>
        <end position="220"/>
    </location>
</feature>
<feature type="transmembrane region" description="Helical" evidence="6">
    <location>
        <begin position="403"/>
        <end position="424"/>
    </location>
</feature>
<dbReference type="PANTHER" id="PTHR30250:SF11">
    <property type="entry name" value="O-ANTIGEN TRANSPORTER-RELATED"/>
    <property type="match status" value="1"/>
</dbReference>
<dbReference type="Proteomes" id="UP000184050">
    <property type="component" value="Unassembled WGS sequence"/>
</dbReference>
<feature type="transmembrane region" description="Helical" evidence="6">
    <location>
        <begin position="138"/>
        <end position="161"/>
    </location>
</feature>
<keyword evidence="4 6" id="KW-1133">Transmembrane helix</keyword>
<keyword evidence="2" id="KW-1003">Cell membrane</keyword>
<dbReference type="EMBL" id="FQZE01000011">
    <property type="protein sequence ID" value="SHJ12414.1"/>
    <property type="molecule type" value="Genomic_DNA"/>
</dbReference>
<sequence>MATEKPGLSTRITKKIFSKRYLENKRFKQVMALSMVNVIGIPLSIVSSMIITRFLGPESYGDFKFLLNVFNLAVVIFSFGFFQAGNRALVLNHDLMKGKEYYGAMLIILSILFIIMSIFLISYAFFDNNINEKGLRNTLIFIIPFSWIFLLVVYFEVLFQADNKIKLLANSRLYPKLGFFISVLIIYSFFLNYTGNKLQIILGFFLITQILVFIYIIYKINPSFKNLNTRMREIFYYNKTYGFNVYLGSLFSVGFAQLTGILISYFAKDNSGVGYFSLAATIASPLSFIPNVIATTHYKDFSTSKNIPRKLIWVTILISASALLLTLLLVSPFINIFYGQEFHPVISLTYIVSFGIILSGLADFFNRFLGAHGKGGALRNSSFLVGLSTMAFNLILIPRFGETGAACTLFFSGLIYLSSMSWYYRKLIISLKDFN</sequence>
<evidence type="ECO:0000256" key="1">
    <source>
        <dbReference type="ARBA" id="ARBA00004651"/>
    </source>
</evidence>
<feature type="transmembrane region" description="Helical" evidence="6">
    <location>
        <begin position="273"/>
        <end position="290"/>
    </location>
</feature>
<feature type="transmembrane region" description="Helical" evidence="6">
    <location>
        <begin position="241"/>
        <end position="267"/>
    </location>
</feature>
<evidence type="ECO:0000256" key="4">
    <source>
        <dbReference type="ARBA" id="ARBA00022989"/>
    </source>
</evidence>
<dbReference type="OrthoDB" id="1423514at2"/>
<reference evidence="7 8" key="1">
    <citation type="submission" date="2016-11" db="EMBL/GenBank/DDBJ databases">
        <authorList>
            <person name="Jaros S."/>
            <person name="Januszkiewicz K."/>
            <person name="Wedrychowicz H."/>
        </authorList>
    </citation>
    <scope>NUCLEOTIDE SEQUENCE [LARGE SCALE GENOMIC DNA]</scope>
    <source>
        <strain evidence="7 8">DSM 27063</strain>
    </source>
</reference>
<feature type="transmembrane region" description="Helical" evidence="6">
    <location>
        <begin position="30"/>
        <end position="51"/>
    </location>
</feature>
<evidence type="ECO:0000313" key="7">
    <source>
        <dbReference type="EMBL" id="SHJ12414.1"/>
    </source>
</evidence>
<dbReference type="PANTHER" id="PTHR30250">
    <property type="entry name" value="PST FAMILY PREDICTED COLANIC ACID TRANSPORTER"/>
    <property type="match status" value="1"/>
</dbReference>
<feature type="transmembrane region" description="Helical" evidence="6">
    <location>
        <begin position="102"/>
        <end position="126"/>
    </location>
</feature>
<comment type="subcellular location">
    <subcellularLocation>
        <location evidence="1">Cell membrane</location>
        <topology evidence="1">Multi-pass membrane protein</topology>
    </subcellularLocation>
</comment>
<feature type="transmembrane region" description="Helical" evidence="6">
    <location>
        <begin position="63"/>
        <end position="82"/>
    </location>
</feature>
<feature type="transmembrane region" description="Helical" evidence="6">
    <location>
        <begin position="377"/>
        <end position="397"/>
    </location>
</feature>
<feature type="transmembrane region" description="Helical" evidence="6">
    <location>
        <begin position="344"/>
        <end position="365"/>
    </location>
</feature>
<dbReference type="Pfam" id="PF01943">
    <property type="entry name" value="Polysacc_synt"/>
    <property type="match status" value="1"/>
</dbReference>
<proteinExistence type="predicted"/>
<dbReference type="GO" id="GO:0005886">
    <property type="term" value="C:plasma membrane"/>
    <property type="evidence" value="ECO:0007669"/>
    <property type="project" value="UniProtKB-SubCell"/>
</dbReference>
<feature type="transmembrane region" description="Helical" evidence="6">
    <location>
        <begin position="173"/>
        <end position="194"/>
    </location>
</feature>
<feature type="transmembrane region" description="Helical" evidence="6">
    <location>
        <begin position="311"/>
        <end position="338"/>
    </location>
</feature>
<protein>
    <submittedName>
        <fullName evidence="7">Membrane protein involved in the export of O-antigen and teichoic acid</fullName>
    </submittedName>
</protein>
<dbReference type="InterPro" id="IPR050833">
    <property type="entry name" value="Poly_Biosynth_Transport"/>
</dbReference>
<keyword evidence="5 6" id="KW-0472">Membrane</keyword>
<evidence type="ECO:0000256" key="2">
    <source>
        <dbReference type="ARBA" id="ARBA00022475"/>
    </source>
</evidence>
<evidence type="ECO:0000256" key="3">
    <source>
        <dbReference type="ARBA" id="ARBA00022692"/>
    </source>
</evidence>
<keyword evidence="3 6" id="KW-0812">Transmembrane</keyword>
<dbReference type="RefSeq" id="WP_073168528.1">
    <property type="nucleotide sequence ID" value="NZ_FQZE01000011.1"/>
</dbReference>
<keyword evidence="8" id="KW-1185">Reference proteome</keyword>